<feature type="chain" id="PRO_5034192458" evidence="1">
    <location>
        <begin position="22"/>
        <end position="138"/>
    </location>
</feature>
<dbReference type="EMBL" id="CAACYI010000001">
    <property type="protein sequence ID" value="VFB17175.1"/>
    <property type="molecule type" value="Genomic_DNA"/>
</dbReference>
<gene>
    <name evidence="3" type="ORF">NCTC13150_01760</name>
</gene>
<evidence type="ECO:0000313" key="4">
    <source>
        <dbReference type="Proteomes" id="UP000377798"/>
    </source>
</evidence>
<evidence type="ECO:0000313" key="3">
    <source>
        <dbReference type="EMBL" id="VFB17175.1"/>
    </source>
</evidence>
<feature type="signal peptide" evidence="1">
    <location>
        <begin position="1"/>
        <end position="21"/>
    </location>
</feature>
<organism evidence="3 4">
    <name type="scientific">Urinicoccus massiliensis</name>
    <dbReference type="NCBI Taxonomy" id="1723382"/>
    <lineage>
        <taxon>Bacteria</taxon>
        <taxon>Bacillati</taxon>
        <taxon>Bacillota</taxon>
        <taxon>Tissierellia</taxon>
        <taxon>Tissierellales</taxon>
        <taxon>Peptoniphilaceae</taxon>
        <taxon>Urinicoccus</taxon>
    </lineage>
</organism>
<proteinExistence type="predicted"/>
<keyword evidence="4" id="KW-1185">Reference proteome</keyword>
<protein>
    <submittedName>
        <fullName evidence="3">Copper amine oxidase N-terminal domain</fullName>
    </submittedName>
</protein>
<dbReference type="AlphaFoldDB" id="A0A8H2MAB6"/>
<dbReference type="Gene3D" id="3.30.457.10">
    <property type="entry name" value="Copper amine oxidase-like, N-terminal domain"/>
    <property type="match status" value="1"/>
</dbReference>
<accession>A0A8H2MAB6</accession>
<dbReference type="InterPro" id="IPR012854">
    <property type="entry name" value="Cu_amine_oxidase-like_N"/>
</dbReference>
<dbReference type="SUPFAM" id="SSF55383">
    <property type="entry name" value="Copper amine oxidase, domain N"/>
    <property type="match status" value="1"/>
</dbReference>
<comment type="caution">
    <text evidence="3">The sequence shown here is derived from an EMBL/GenBank/DDBJ whole genome shotgun (WGS) entry which is preliminary data.</text>
</comment>
<dbReference type="Proteomes" id="UP000377798">
    <property type="component" value="Unassembled WGS sequence"/>
</dbReference>
<keyword evidence="1" id="KW-0732">Signal</keyword>
<reference evidence="3 4" key="1">
    <citation type="submission" date="2019-02" db="EMBL/GenBank/DDBJ databases">
        <authorList>
            <consortium name="Pathogen Informatics"/>
        </authorList>
    </citation>
    <scope>NUCLEOTIDE SEQUENCE [LARGE SCALE GENOMIC DNA]</scope>
    <source>
        <strain evidence="3 4">3012STDY7089603</strain>
    </source>
</reference>
<name>A0A8H2MAB6_9FIRM</name>
<feature type="domain" description="Copper amine oxidase-like N-terminal" evidence="2">
    <location>
        <begin position="29"/>
        <end position="136"/>
    </location>
</feature>
<sequence>MKKRFLFVLLIVSLWSNAIFASGNAAIFIDGQHVPALPKSYIESGRTYVPLRYITEELGFTVDWIEEQQAIIIQRKNFPTLKLFVGSNKAYVGNKTLDLDAPVQIRGDRAFVPIRFISEQLGYKVQWNPTGNKVIINK</sequence>
<evidence type="ECO:0000256" key="1">
    <source>
        <dbReference type="SAM" id="SignalP"/>
    </source>
</evidence>
<evidence type="ECO:0000259" key="2">
    <source>
        <dbReference type="Pfam" id="PF07833"/>
    </source>
</evidence>
<dbReference type="Pfam" id="PF07833">
    <property type="entry name" value="Cu_amine_oxidN1"/>
    <property type="match status" value="1"/>
</dbReference>
<dbReference type="InterPro" id="IPR036582">
    <property type="entry name" value="Mao_N_sf"/>
</dbReference>
<dbReference type="RefSeq" id="WP_034439332.1">
    <property type="nucleotide sequence ID" value="NZ_CAACYI010000001.1"/>
</dbReference>